<feature type="transmembrane region" description="Helical" evidence="1">
    <location>
        <begin position="220"/>
        <end position="238"/>
    </location>
</feature>
<feature type="transmembrane region" description="Helical" evidence="1">
    <location>
        <begin position="86"/>
        <end position="103"/>
    </location>
</feature>
<evidence type="ECO:0000256" key="1">
    <source>
        <dbReference type="SAM" id="Phobius"/>
    </source>
</evidence>
<evidence type="ECO:0000313" key="3">
    <source>
        <dbReference type="Proteomes" id="UP000610760"/>
    </source>
</evidence>
<proteinExistence type="predicted"/>
<keyword evidence="1" id="KW-1133">Transmembrane helix</keyword>
<protein>
    <submittedName>
        <fullName evidence="2">DUF368 domain-containing protein</fullName>
    </submittedName>
</protein>
<dbReference type="Proteomes" id="UP000610760">
    <property type="component" value="Unassembled WGS sequence"/>
</dbReference>
<feature type="transmembrane region" description="Helical" evidence="1">
    <location>
        <begin position="115"/>
        <end position="132"/>
    </location>
</feature>
<reference evidence="2" key="1">
    <citation type="submission" date="2020-08" db="EMBL/GenBank/DDBJ databases">
        <title>Genome public.</title>
        <authorList>
            <person name="Liu C."/>
            <person name="Sun Q."/>
        </authorList>
    </citation>
    <scope>NUCLEOTIDE SEQUENCE</scope>
    <source>
        <strain evidence="2">NSJ-33</strain>
    </source>
</reference>
<feature type="transmembrane region" description="Helical" evidence="1">
    <location>
        <begin position="144"/>
        <end position="170"/>
    </location>
</feature>
<dbReference type="AlphaFoldDB" id="A0A926E5S7"/>
<feature type="transmembrane region" description="Helical" evidence="1">
    <location>
        <begin position="12"/>
        <end position="36"/>
    </location>
</feature>
<dbReference type="Pfam" id="PF04018">
    <property type="entry name" value="VCA0040-like"/>
    <property type="match status" value="1"/>
</dbReference>
<name>A0A926E5S7_9FIRM</name>
<dbReference type="EMBL" id="JACRSV010000002">
    <property type="protein sequence ID" value="MBC8560020.1"/>
    <property type="molecule type" value="Genomic_DNA"/>
</dbReference>
<feature type="transmembrane region" description="Helical" evidence="1">
    <location>
        <begin position="190"/>
        <end position="208"/>
    </location>
</feature>
<feature type="transmembrane region" description="Helical" evidence="1">
    <location>
        <begin position="56"/>
        <end position="79"/>
    </location>
</feature>
<accession>A0A926E5S7</accession>
<dbReference type="InterPro" id="IPR007163">
    <property type="entry name" value="VCA0040-like"/>
</dbReference>
<feature type="transmembrane region" description="Helical" evidence="1">
    <location>
        <begin position="244"/>
        <end position="261"/>
    </location>
</feature>
<dbReference type="RefSeq" id="WP_249294983.1">
    <property type="nucleotide sequence ID" value="NZ_JACRSV010000002.1"/>
</dbReference>
<dbReference type="PANTHER" id="PTHR37308">
    <property type="entry name" value="INTEGRAL MEMBRANE PROTEIN"/>
    <property type="match status" value="1"/>
</dbReference>
<keyword evidence="1" id="KW-0472">Membrane</keyword>
<organism evidence="2 3">
    <name type="scientific">Fumia xinanensis</name>
    <dbReference type="NCBI Taxonomy" id="2763659"/>
    <lineage>
        <taxon>Bacteria</taxon>
        <taxon>Bacillati</taxon>
        <taxon>Bacillota</taxon>
        <taxon>Clostridia</taxon>
        <taxon>Eubacteriales</taxon>
        <taxon>Oscillospiraceae</taxon>
        <taxon>Fumia</taxon>
    </lineage>
</organism>
<comment type="caution">
    <text evidence="2">The sequence shown here is derived from an EMBL/GenBank/DDBJ whole genome shotgun (WGS) entry which is preliminary data.</text>
</comment>
<dbReference type="PANTHER" id="PTHR37308:SF1">
    <property type="entry name" value="POLYPRENYL-PHOSPHATE TRANSPORTER"/>
    <property type="match status" value="1"/>
</dbReference>
<sequence>MKQKFLPTAAKGFAIGSSMLVPGVSGGTMAMMLNIYSDLIDAISSLRQNWKQNLKFLAVFCLGAGLGMLLLAKPLLYLVDTFPMPMMYFFIGAVAGSVPLIYHQSGVTKLSVKTVVYPCVGVGIVVLMGLIPQDLMPQNSYSGWFGVLMLLAAGFVAAIALVLPGISVSYMLLMMGMYSRTMEALSGFQISYLVPMGVGLILGILATTKLIDKLMSRFPQGTYLVILGFIIGSVLQVFPGVPEGWELLICPILFAAGFWAMHQLSQLEK</sequence>
<gene>
    <name evidence="2" type="ORF">H8710_08075</name>
</gene>
<keyword evidence="1" id="KW-0812">Transmembrane</keyword>
<keyword evidence="3" id="KW-1185">Reference proteome</keyword>
<evidence type="ECO:0000313" key="2">
    <source>
        <dbReference type="EMBL" id="MBC8560020.1"/>
    </source>
</evidence>